<accession>A0A2M9ZJ23</accession>
<sequence>MKNKRWRFTSFGPASGALVLWIRKEPRKYFDFDSAFLGKRILLAEKISEEEEDSTELIQWIRLQKGKISIVAEGFSAREAWKIAGEIPNSLSNIFLIFPEPFPFESYPFTLIEKIDWFFKNLDLLPSFILHPFRFESTLRNLDRSGLYEAQLSVPLGVLAPSGSDSITNQALTLSHLSTWTAVYRWETKNDKYLEPSSEKLAKILEVFWKSCGQKKSRRMD</sequence>
<evidence type="ECO:0000313" key="1">
    <source>
        <dbReference type="EMBL" id="PJZ69507.1"/>
    </source>
</evidence>
<evidence type="ECO:0000313" key="4">
    <source>
        <dbReference type="Proteomes" id="UP000231990"/>
    </source>
</evidence>
<proteinExistence type="predicted"/>
<dbReference type="OrthoDB" id="330029at2"/>
<dbReference type="AlphaFoldDB" id="A0A2M9ZJ23"/>
<keyword evidence="3" id="KW-1185">Reference proteome</keyword>
<dbReference type="EMBL" id="NPDY01000009">
    <property type="protein sequence ID" value="PJZ69507.1"/>
    <property type="molecule type" value="Genomic_DNA"/>
</dbReference>
<comment type="caution">
    <text evidence="2">The sequence shown here is derived from an EMBL/GenBank/DDBJ whole genome shotgun (WGS) entry which is preliminary data.</text>
</comment>
<protein>
    <submittedName>
        <fullName evidence="2">Uncharacterized protein</fullName>
    </submittedName>
</protein>
<evidence type="ECO:0000313" key="3">
    <source>
        <dbReference type="Proteomes" id="UP000231962"/>
    </source>
</evidence>
<dbReference type="Proteomes" id="UP000231962">
    <property type="component" value="Unassembled WGS sequence"/>
</dbReference>
<name>A0A2M9ZJ23_9LEPT</name>
<organism evidence="2 4">
    <name type="scientific">Leptospira perolatii</name>
    <dbReference type="NCBI Taxonomy" id="2023191"/>
    <lineage>
        <taxon>Bacteria</taxon>
        <taxon>Pseudomonadati</taxon>
        <taxon>Spirochaetota</taxon>
        <taxon>Spirochaetia</taxon>
        <taxon>Leptospirales</taxon>
        <taxon>Leptospiraceae</taxon>
        <taxon>Leptospira</taxon>
    </lineage>
</organism>
<reference evidence="3 4" key="1">
    <citation type="submission" date="2017-07" db="EMBL/GenBank/DDBJ databases">
        <title>Leptospira spp. isolated from tropical soils.</title>
        <authorList>
            <person name="Thibeaux R."/>
            <person name="Iraola G."/>
            <person name="Ferres I."/>
            <person name="Bierque E."/>
            <person name="Girault D."/>
            <person name="Soupe-Gilbert M.-E."/>
            <person name="Picardeau M."/>
            <person name="Goarant C."/>
        </authorList>
    </citation>
    <scope>NUCLEOTIDE SEQUENCE [LARGE SCALE GENOMIC DNA]</scope>
    <source>
        <strain evidence="2 4">FH1-B-B1</strain>
        <strain evidence="1 3">FH1-B-C1</strain>
    </source>
</reference>
<dbReference type="RefSeq" id="WP_100714068.1">
    <property type="nucleotide sequence ID" value="NZ_NPDY01000009.1"/>
</dbReference>
<dbReference type="EMBL" id="NPDZ01000014">
    <property type="protein sequence ID" value="PJZ72022.1"/>
    <property type="molecule type" value="Genomic_DNA"/>
</dbReference>
<dbReference type="Proteomes" id="UP000231990">
    <property type="component" value="Unassembled WGS sequence"/>
</dbReference>
<gene>
    <name evidence="1" type="ORF">CH360_10905</name>
    <name evidence="2" type="ORF">CH373_16305</name>
</gene>
<evidence type="ECO:0000313" key="2">
    <source>
        <dbReference type="EMBL" id="PJZ72022.1"/>
    </source>
</evidence>